<keyword evidence="3" id="KW-0067">ATP-binding</keyword>
<dbReference type="GO" id="GO:0035999">
    <property type="term" value="P:tetrahydrofolate interconversion"/>
    <property type="evidence" value="ECO:0007669"/>
    <property type="project" value="TreeGrafter"/>
</dbReference>
<dbReference type="GeneID" id="36285142"/>
<dbReference type="GO" id="GO:0030272">
    <property type="term" value="F:5-formyltetrahydrofolate cyclo-ligase activity"/>
    <property type="evidence" value="ECO:0007669"/>
    <property type="project" value="UniProtKB-EC"/>
</dbReference>
<evidence type="ECO:0000256" key="4">
    <source>
        <dbReference type="ARBA" id="ARBA00036539"/>
    </source>
</evidence>
<dbReference type="InterPro" id="IPR024185">
    <property type="entry name" value="FTHF_cligase-like_sf"/>
</dbReference>
<dbReference type="PANTHER" id="PTHR23407:SF1">
    <property type="entry name" value="5-FORMYLTETRAHYDROFOLATE CYCLO-LIGASE"/>
    <property type="match status" value="1"/>
</dbReference>
<accession>A0A177AHR4</accession>
<dbReference type="AlphaFoldDB" id="A0A177AHR4"/>
<dbReference type="Gene3D" id="3.40.50.10420">
    <property type="entry name" value="NagB/RpiA/CoA transferase-like"/>
    <property type="match status" value="1"/>
</dbReference>
<dbReference type="OrthoDB" id="2015992at2759"/>
<dbReference type="SUPFAM" id="SSF100950">
    <property type="entry name" value="NagB/RpiA/CoA transferase-like"/>
    <property type="match status" value="1"/>
</dbReference>
<sequence>MTPPSTSTCSSAMHPSPALKTAKSALRKAIKARLSTLQPSRIEAQSTAVSNAIISWPKYQAARSISVYLSMPSAELSTAAIVRDALLRGKKVFVPYLHLATERDRGQDGYLPKRCMDMVRLHGLEDFEGLENDSWGIPTVADEGIEKRERVLGGEREGQLDLMLLPGVAFQTINGGEEDGMIRRLGHGMGFYDFFIRRYRAKTKEVAGEEPLLVALALKEQVLENGDAEVPLGEHDALLDGLVVGNGRILAKA</sequence>
<proteinExistence type="inferred from homology"/>
<organism evidence="6">
    <name type="scientific">Pseudogymnoascus destructans</name>
    <dbReference type="NCBI Taxonomy" id="655981"/>
    <lineage>
        <taxon>Eukaryota</taxon>
        <taxon>Fungi</taxon>
        <taxon>Dikarya</taxon>
        <taxon>Ascomycota</taxon>
        <taxon>Pezizomycotina</taxon>
        <taxon>Leotiomycetes</taxon>
        <taxon>Thelebolales</taxon>
        <taxon>Thelebolaceae</taxon>
        <taxon>Pseudogymnoascus</taxon>
    </lineage>
</organism>
<keyword evidence="2" id="KW-0547">Nucleotide-binding</keyword>
<dbReference type="PANTHER" id="PTHR23407">
    <property type="entry name" value="ATPASE INHIBITOR/5-FORMYLTETRAHYDROFOLATE CYCLO-LIGASE"/>
    <property type="match status" value="1"/>
</dbReference>
<dbReference type="GO" id="GO:0005524">
    <property type="term" value="F:ATP binding"/>
    <property type="evidence" value="ECO:0007669"/>
    <property type="project" value="UniProtKB-KW"/>
</dbReference>
<reference evidence="6" key="1">
    <citation type="submission" date="2016-03" db="EMBL/GenBank/DDBJ databases">
        <title>Updated assembly of Pseudogymnoascus destructans, the fungus causing white-nose syndrome of bats.</title>
        <authorList>
            <person name="Palmer J.M."/>
            <person name="Drees K.P."/>
            <person name="Foster J.T."/>
            <person name="Lindner D.L."/>
        </authorList>
    </citation>
    <scope>NUCLEOTIDE SEQUENCE [LARGE SCALE GENOMIC DNA]</scope>
    <source>
        <strain evidence="6">20631-21</strain>
    </source>
</reference>
<dbReference type="Pfam" id="PF01812">
    <property type="entry name" value="5-FTHF_cyc-lig"/>
    <property type="match status" value="1"/>
</dbReference>
<evidence type="ECO:0000256" key="1">
    <source>
        <dbReference type="ARBA" id="ARBA00010638"/>
    </source>
</evidence>
<name>A0A177AHR4_9PEZI</name>
<dbReference type="EC" id="6.3.3.2" evidence="5"/>
<evidence type="ECO:0000256" key="2">
    <source>
        <dbReference type="ARBA" id="ARBA00022741"/>
    </source>
</evidence>
<protein>
    <recommendedName>
        <fullName evidence="5">5-formyltetrahydrofolate cyclo-ligase</fullName>
        <ecNumber evidence="5">6.3.3.2</ecNumber>
    </recommendedName>
</protein>
<dbReference type="eggNOG" id="KOG3093">
    <property type="taxonomic scope" value="Eukaryota"/>
</dbReference>
<dbReference type="InterPro" id="IPR037171">
    <property type="entry name" value="NagB/RpiA_transferase-like"/>
</dbReference>
<evidence type="ECO:0000313" key="6">
    <source>
        <dbReference type="EMBL" id="OAF61639.2"/>
    </source>
</evidence>
<dbReference type="InterPro" id="IPR002698">
    <property type="entry name" value="FTHF_cligase"/>
</dbReference>
<gene>
    <name evidence="6" type="ORF">VC83_02056</name>
</gene>
<dbReference type="EMBL" id="KV441389">
    <property type="protein sequence ID" value="OAF61639.2"/>
    <property type="molecule type" value="Genomic_DNA"/>
</dbReference>
<dbReference type="GO" id="GO:0009396">
    <property type="term" value="P:folic acid-containing compound biosynthetic process"/>
    <property type="evidence" value="ECO:0007669"/>
    <property type="project" value="TreeGrafter"/>
</dbReference>
<dbReference type="RefSeq" id="XP_024326913.1">
    <property type="nucleotide sequence ID" value="XM_024465726.1"/>
</dbReference>
<evidence type="ECO:0000256" key="5">
    <source>
        <dbReference type="ARBA" id="ARBA00038966"/>
    </source>
</evidence>
<comment type="similarity">
    <text evidence="1">Belongs to the 5-formyltetrahydrofolate cyclo-ligase family.</text>
</comment>
<evidence type="ECO:0000256" key="3">
    <source>
        <dbReference type="ARBA" id="ARBA00022840"/>
    </source>
</evidence>
<dbReference type="GO" id="GO:0005739">
    <property type="term" value="C:mitochondrion"/>
    <property type="evidence" value="ECO:0007669"/>
    <property type="project" value="TreeGrafter"/>
</dbReference>
<dbReference type="Proteomes" id="UP000077154">
    <property type="component" value="Unassembled WGS sequence"/>
</dbReference>
<dbReference type="VEuPathDB" id="FungiDB:GMDG_01438"/>
<comment type="catalytic activity">
    <reaction evidence="4">
        <text>(6S)-5-formyl-5,6,7,8-tetrahydrofolate + ATP = (6R)-5,10-methenyltetrahydrofolate + ADP + phosphate</text>
        <dbReference type="Rhea" id="RHEA:10488"/>
        <dbReference type="ChEBI" id="CHEBI:30616"/>
        <dbReference type="ChEBI" id="CHEBI:43474"/>
        <dbReference type="ChEBI" id="CHEBI:57455"/>
        <dbReference type="ChEBI" id="CHEBI:57457"/>
        <dbReference type="ChEBI" id="CHEBI:456216"/>
        <dbReference type="EC" id="6.3.3.2"/>
    </reaction>
</comment>